<evidence type="ECO:0000313" key="3">
    <source>
        <dbReference type="Proteomes" id="UP001153954"/>
    </source>
</evidence>
<dbReference type="EMBL" id="CAKOGL010000029">
    <property type="protein sequence ID" value="CAH2106633.1"/>
    <property type="molecule type" value="Genomic_DNA"/>
</dbReference>
<reference evidence="2" key="1">
    <citation type="submission" date="2022-03" db="EMBL/GenBank/DDBJ databases">
        <authorList>
            <person name="Tunstrom K."/>
        </authorList>
    </citation>
    <scope>NUCLEOTIDE SEQUENCE</scope>
</reference>
<accession>A0AAU9V5S9</accession>
<sequence length="139" mass="16261">MAYKIFCEQMTPRKDITLDVNTYIENYAHFMYINMTENRKRSREEDTCEFMPLSKRINNLHIHNNMASPSLSQSSDSSHSNGLNTDNPISSSNSSSDKERSPNYDPGISSSESRYYYENKLLFELHLERIQRTGQQFPF</sequence>
<comment type="caution">
    <text evidence="2">The sequence shown here is derived from an EMBL/GenBank/DDBJ whole genome shotgun (WGS) entry which is preliminary data.</text>
</comment>
<feature type="region of interest" description="Disordered" evidence="1">
    <location>
        <begin position="62"/>
        <end position="111"/>
    </location>
</feature>
<proteinExistence type="predicted"/>
<protein>
    <submittedName>
        <fullName evidence="2">Uncharacterized protein</fullName>
    </submittedName>
</protein>
<dbReference type="Proteomes" id="UP001153954">
    <property type="component" value="Unassembled WGS sequence"/>
</dbReference>
<keyword evidence="3" id="KW-1185">Reference proteome</keyword>
<evidence type="ECO:0000313" key="2">
    <source>
        <dbReference type="EMBL" id="CAH2106633.1"/>
    </source>
</evidence>
<gene>
    <name evidence="2" type="ORF">EEDITHA_LOCUS20743</name>
</gene>
<dbReference type="AlphaFoldDB" id="A0AAU9V5S9"/>
<feature type="compositionally biased region" description="Low complexity" evidence="1">
    <location>
        <begin position="68"/>
        <end position="80"/>
    </location>
</feature>
<name>A0AAU9V5S9_EUPED</name>
<organism evidence="2 3">
    <name type="scientific">Euphydryas editha</name>
    <name type="common">Edith's checkerspot</name>
    <dbReference type="NCBI Taxonomy" id="104508"/>
    <lineage>
        <taxon>Eukaryota</taxon>
        <taxon>Metazoa</taxon>
        <taxon>Ecdysozoa</taxon>
        <taxon>Arthropoda</taxon>
        <taxon>Hexapoda</taxon>
        <taxon>Insecta</taxon>
        <taxon>Pterygota</taxon>
        <taxon>Neoptera</taxon>
        <taxon>Endopterygota</taxon>
        <taxon>Lepidoptera</taxon>
        <taxon>Glossata</taxon>
        <taxon>Ditrysia</taxon>
        <taxon>Papilionoidea</taxon>
        <taxon>Nymphalidae</taxon>
        <taxon>Nymphalinae</taxon>
        <taxon>Euphydryas</taxon>
    </lineage>
</organism>
<evidence type="ECO:0000256" key="1">
    <source>
        <dbReference type="SAM" id="MobiDB-lite"/>
    </source>
</evidence>